<gene>
    <name evidence="2" type="ORF">QYF61_022276</name>
</gene>
<keyword evidence="3" id="KW-1185">Reference proteome</keyword>
<reference evidence="2 3" key="1">
    <citation type="journal article" date="2023" name="J. Hered.">
        <title>Chromosome-level genome of the wood stork (Mycteria americana) provides insight into avian chromosome evolution.</title>
        <authorList>
            <person name="Flamio R. Jr."/>
            <person name="Ramstad K.M."/>
        </authorList>
    </citation>
    <scope>NUCLEOTIDE SEQUENCE [LARGE SCALE GENOMIC DNA]</scope>
    <source>
        <strain evidence="2">JAX WOST 10</strain>
    </source>
</reference>
<protein>
    <submittedName>
        <fullName evidence="2">Uncharacterized protein</fullName>
    </submittedName>
</protein>
<comment type="caution">
    <text evidence="2">The sequence shown here is derived from an EMBL/GenBank/DDBJ whole genome shotgun (WGS) entry which is preliminary data.</text>
</comment>
<feature type="compositionally biased region" description="Basic and acidic residues" evidence="1">
    <location>
        <begin position="75"/>
        <end position="84"/>
    </location>
</feature>
<sequence length="164" mass="18091">MQGSVHNHISKPLTGIQTENFCIVQPLSIIFEKLWQSGKVPSDWRKGNAAPIFKKGNKEDSGYYRPVSLTSMPDHGTDPPRRYTETYGRQGGSSLSYKDSQHGFTKGKSCLTNLVAFYNGGTASVDTGRAMDATYLDLCKALDTVPHNVLATKLERDGFDGWTI</sequence>
<dbReference type="AlphaFoldDB" id="A0AAN7S472"/>
<evidence type="ECO:0000313" key="2">
    <source>
        <dbReference type="EMBL" id="KAK4827882.1"/>
    </source>
</evidence>
<organism evidence="2 3">
    <name type="scientific">Mycteria americana</name>
    <name type="common">Wood stork</name>
    <dbReference type="NCBI Taxonomy" id="33587"/>
    <lineage>
        <taxon>Eukaryota</taxon>
        <taxon>Metazoa</taxon>
        <taxon>Chordata</taxon>
        <taxon>Craniata</taxon>
        <taxon>Vertebrata</taxon>
        <taxon>Euteleostomi</taxon>
        <taxon>Archelosauria</taxon>
        <taxon>Archosauria</taxon>
        <taxon>Dinosauria</taxon>
        <taxon>Saurischia</taxon>
        <taxon>Theropoda</taxon>
        <taxon>Coelurosauria</taxon>
        <taxon>Aves</taxon>
        <taxon>Neognathae</taxon>
        <taxon>Neoaves</taxon>
        <taxon>Aequornithes</taxon>
        <taxon>Ciconiiformes</taxon>
        <taxon>Ciconiidae</taxon>
        <taxon>Mycteria</taxon>
    </lineage>
</organism>
<evidence type="ECO:0000256" key="1">
    <source>
        <dbReference type="SAM" id="MobiDB-lite"/>
    </source>
</evidence>
<dbReference type="EMBL" id="JAUNZN010000002">
    <property type="protein sequence ID" value="KAK4827882.1"/>
    <property type="molecule type" value="Genomic_DNA"/>
</dbReference>
<dbReference type="Proteomes" id="UP001333110">
    <property type="component" value="Unassembled WGS sequence"/>
</dbReference>
<dbReference type="PANTHER" id="PTHR33332">
    <property type="entry name" value="REVERSE TRANSCRIPTASE DOMAIN-CONTAINING PROTEIN"/>
    <property type="match status" value="1"/>
</dbReference>
<proteinExistence type="predicted"/>
<feature type="region of interest" description="Disordered" evidence="1">
    <location>
        <begin position="64"/>
        <end position="94"/>
    </location>
</feature>
<name>A0AAN7S472_MYCAM</name>
<accession>A0AAN7S472</accession>
<evidence type="ECO:0000313" key="3">
    <source>
        <dbReference type="Proteomes" id="UP001333110"/>
    </source>
</evidence>